<evidence type="ECO:0000313" key="8">
    <source>
        <dbReference type="EMBL" id="ACK71422.1"/>
    </source>
</evidence>
<dbReference type="InterPro" id="IPR005526">
    <property type="entry name" value="Septum_form_inhib_MinC_C"/>
</dbReference>
<dbReference type="GO" id="GO:0000902">
    <property type="term" value="P:cell morphogenesis"/>
    <property type="evidence" value="ECO:0007669"/>
    <property type="project" value="InterPro"/>
</dbReference>
<dbReference type="HAMAP" id="MF_00267">
    <property type="entry name" value="MinC"/>
    <property type="match status" value="1"/>
</dbReference>
<dbReference type="Proteomes" id="UP000002384">
    <property type="component" value="Chromosome"/>
</dbReference>
<feature type="domain" description="Septum formation inhibitor MinC C-terminal" evidence="7">
    <location>
        <begin position="149"/>
        <end position="244"/>
    </location>
</feature>
<protein>
    <recommendedName>
        <fullName evidence="5">Probable septum site-determining protein MinC</fullName>
    </recommendedName>
</protein>
<evidence type="ECO:0000256" key="1">
    <source>
        <dbReference type="ARBA" id="ARBA00022618"/>
    </source>
</evidence>
<dbReference type="RefSeq" id="WP_015955019.1">
    <property type="nucleotide sequence ID" value="NC_011729.1"/>
</dbReference>
<dbReference type="InterPro" id="IPR013033">
    <property type="entry name" value="MinC"/>
</dbReference>
<keyword evidence="9" id="KW-1185">Reference proteome</keyword>
<feature type="region of interest" description="Disordered" evidence="6">
    <location>
        <begin position="1"/>
        <end position="24"/>
    </location>
</feature>
<dbReference type="GO" id="GO:1901891">
    <property type="term" value="P:regulation of cell septum assembly"/>
    <property type="evidence" value="ECO:0007669"/>
    <property type="project" value="InterPro"/>
</dbReference>
<comment type="function">
    <text evidence="5">Cell division inhibitor that blocks the formation of polar Z ring septums. Rapidly oscillates between the poles of the cell to destabilize FtsZ filaments that have formed before they mature into polar Z rings. Prevents FtsZ polymerization.</text>
</comment>
<comment type="subunit">
    <text evidence="4 5">Interacts with MinD and FtsZ.</text>
</comment>
<evidence type="ECO:0000256" key="2">
    <source>
        <dbReference type="ARBA" id="ARBA00023210"/>
    </source>
</evidence>
<sequence length="269" mass="29688">MDSPSPTTNQNQPSSPSLTERYSQVHLKSEGKKLSIILPKPTQQDPVNDWMELEGGLKHCLKRSDPTWPPDTLVHLVVEDRLLDTRQLQLIAKILEDSQLHLKTIYTSRRQTAVAAATSGYSVEQQPLTQPFSSQSNQQQSPLADPLYLKMTVRSGVEVRHPGTVIIQGDVNPGGAIIADGDILVWGWLRGVAHAGALGNQECTIMTLRMEPTQLRIADVVARAPSTTPAQIEPEVAFITPEGIRITQAYNFSKTHSFIPEIGGWKMNN</sequence>
<dbReference type="eggNOG" id="COG0850">
    <property type="taxonomic scope" value="Bacteria"/>
</dbReference>
<evidence type="ECO:0000259" key="7">
    <source>
        <dbReference type="Pfam" id="PF03775"/>
    </source>
</evidence>
<name>B7KA66_GLOC7</name>
<keyword evidence="2 5" id="KW-0717">Septation</keyword>
<accession>B7KA66</accession>
<dbReference type="PANTHER" id="PTHR34108">
    <property type="entry name" value="SEPTUM SITE-DETERMINING PROTEIN MINC"/>
    <property type="match status" value="1"/>
</dbReference>
<dbReference type="PANTHER" id="PTHR34108:SF1">
    <property type="entry name" value="SEPTUM SITE-DETERMINING PROTEIN MINC"/>
    <property type="match status" value="1"/>
</dbReference>
<dbReference type="Gene3D" id="2.160.20.70">
    <property type="match status" value="1"/>
</dbReference>
<reference evidence="9" key="1">
    <citation type="journal article" date="2011" name="MBio">
        <title>Novel metabolic attributes of the genus Cyanothece, comprising a group of unicellular nitrogen-fixing Cyanobacteria.</title>
        <authorList>
            <person name="Bandyopadhyay A."/>
            <person name="Elvitigala T."/>
            <person name="Welsh E."/>
            <person name="Stockel J."/>
            <person name="Liberton M."/>
            <person name="Min H."/>
            <person name="Sherman L.A."/>
            <person name="Pakrasi H.B."/>
        </authorList>
    </citation>
    <scope>NUCLEOTIDE SEQUENCE [LARGE SCALE GENOMIC DNA]</scope>
    <source>
        <strain evidence="9">PCC 7424</strain>
    </source>
</reference>
<dbReference type="GO" id="GO:0000917">
    <property type="term" value="P:division septum assembly"/>
    <property type="evidence" value="ECO:0007669"/>
    <property type="project" value="UniProtKB-KW"/>
</dbReference>
<dbReference type="AlphaFoldDB" id="B7KA66"/>
<organism evidence="8 9">
    <name type="scientific">Gloeothece citriformis (strain PCC 7424)</name>
    <name type="common">Cyanothece sp. (strain PCC 7424)</name>
    <dbReference type="NCBI Taxonomy" id="65393"/>
    <lineage>
        <taxon>Bacteria</taxon>
        <taxon>Bacillati</taxon>
        <taxon>Cyanobacteriota</taxon>
        <taxon>Cyanophyceae</taxon>
        <taxon>Oscillatoriophycideae</taxon>
        <taxon>Chroococcales</taxon>
        <taxon>Aphanothecaceae</taxon>
        <taxon>Gloeothece</taxon>
        <taxon>Gloeothece citriformis</taxon>
    </lineage>
</organism>
<keyword evidence="1 5" id="KW-0132">Cell division</keyword>
<dbReference type="STRING" id="65393.PCC7424_3020"/>
<dbReference type="InterPro" id="IPR016098">
    <property type="entry name" value="CAP/MinC_C"/>
</dbReference>
<evidence type="ECO:0000256" key="3">
    <source>
        <dbReference type="ARBA" id="ARBA00023306"/>
    </source>
</evidence>
<keyword evidence="3 5" id="KW-0131">Cell cycle</keyword>
<gene>
    <name evidence="5" type="primary">minC</name>
    <name evidence="8" type="ordered locus">PCC7424_3020</name>
</gene>
<dbReference type="EMBL" id="CP001291">
    <property type="protein sequence ID" value="ACK71422.1"/>
    <property type="molecule type" value="Genomic_DNA"/>
</dbReference>
<dbReference type="OrthoDB" id="9790810at2"/>
<comment type="similarity">
    <text evidence="5">Belongs to the MinC family.</text>
</comment>
<dbReference type="Pfam" id="PF03775">
    <property type="entry name" value="MinC_C"/>
    <property type="match status" value="1"/>
</dbReference>
<dbReference type="NCBIfam" id="NF001778">
    <property type="entry name" value="PRK00513.2-4"/>
    <property type="match status" value="1"/>
</dbReference>
<dbReference type="SUPFAM" id="SSF63848">
    <property type="entry name" value="Cell-division inhibitor MinC, C-terminal domain"/>
    <property type="match status" value="1"/>
</dbReference>
<proteinExistence type="inferred from homology"/>
<dbReference type="InterPro" id="IPR036145">
    <property type="entry name" value="MinC_C_sf"/>
</dbReference>
<dbReference type="KEGG" id="cyc:PCC7424_3020"/>
<dbReference type="HOGENOM" id="CLU_048711_0_0_3"/>
<feature type="compositionally biased region" description="Polar residues" evidence="6">
    <location>
        <begin position="1"/>
        <end position="22"/>
    </location>
</feature>
<evidence type="ECO:0000256" key="5">
    <source>
        <dbReference type="HAMAP-Rule" id="MF_00267"/>
    </source>
</evidence>
<evidence type="ECO:0000256" key="4">
    <source>
        <dbReference type="ARBA" id="ARBA00046874"/>
    </source>
</evidence>
<evidence type="ECO:0000256" key="6">
    <source>
        <dbReference type="SAM" id="MobiDB-lite"/>
    </source>
</evidence>
<evidence type="ECO:0000313" key="9">
    <source>
        <dbReference type="Proteomes" id="UP000002384"/>
    </source>
</evidence>